<comment type="similarity">
    <text evidence="2">Belongs to the FAD-dependent glycerol-3-phosphate dehydrogenase family.</text>
</comment>
<dbReference type="RefSeq" id="WP_015385762.1">
    <property type="nucleotide sequence ID" value="NC_020246.1"/>
</dbReference>
<name>M1J805_9CREN</name>
<evidence type="ECO:0000256" key="6">
    <source>
        <dbReference type="SAM" id="MobiDB-lite"/>
    </source>
</evidence>
<evidence type="ECO:0000256" key="5">
    <source>
        <dbReference type="ARBA" id="ARBA00023002"/>
    </source>
</evidence>
<keyword evidence="3" id="KW-0285">Flavoprotein</keyword>
<dbReference type="PANTHER" id="PTHR11985:SF15">
    <property type="entry name" value="GLYCEROL-3-PHOSPHATE DEHYDROGENASE, MITOCHONDRIAL"/>
    <property type="match status" value="1"/>
</dbReference>
<evidence type="ECO:0000256" key="3">
    <source>
        <dbReference type="ARBA" id="ARBA00022630"/>
    </source>
</evidence>
<evidence type="ECO:0000313" key="9">
    <source>
        <dbReference type="EMBL" id="AGE71970.1"/>
    </source>
</evidence>
<dbReference type="AlphaFoldDB" id="M1J805"/>
<keyword evidence="4" id="KW-0274">FAD</keyword>
<feature type="domain" description="FAD dependent oxidoreductase" evidence="8">
    <location>
        <begin position="175"/>
        <end position="351"/>
    </location>
</feature>
<evidence type="ECO:0000259" key="8">
    <source>
        <dbReference type="Pfam" id="PF01266"/>
    </source>
</evidence>
<dbReference type="HOGENOM" id="CLU_648337_0_0_2"/>
<dbReference type="PATRIC" id="fig|1028566.6.peg.2025"/>
<dbReference type="GO" id="GO:0006072">
    <property type="term" value="P:glycerol-3-phosphate metabolic process"/>
    <property type="evidence" value="ECO:0007669"/>
    <property type="project" value="InterPro"/>
</dbReference>
<evidence type="ECO:0000256" key="2">
    <source>
        <dbReference type="ARBA" id="ARBA00007330"/>
    </source>
</evidence>
<dbReference type="InterPro" id="IPR036188">
    <property type="entry name" value="FAD/NAD-bd_sf"/>
</dbReference>
<evidence type="ECO:0000313" key="10">
    <source>
        <dbReference type="Proteomes" id="UP000011281"/>
    </source>
</evidence>
<evidence type="ECO:0000256" key="4">
    <source>
        <dbReference type="ARBA" id="ARBA00022827"/>
    </source>
</evidence>
<accession>M1J805</accession>
<feature type="transmembrane region" description="Helical" evidence="7">
    <location>
        <begin position="5"/>
        <end position="24"/>
    </location>
</feature>
<dbReference type="GO" id="GO:0004368">
    <property type="term" value="F:glycerol-3-phosphate dehydrogenase (quinone) activity"/>
    <property type="evidence" value="ECO:0007669"/>
    <property type="project" value="InterPro"/>
</dbReference>
<reference evidence="9 10" key="1">
    <citation type="journal article" date="2012" name="ISME J.">
        <title>Genomic evidence of rapid, global-scale gene flow in a Sulfolobus species.</title>
        <authorList>
            <person name="Mao D."/>
            <person name="Grogan D."/>
        </authorList>
    </citation>
    <scope>NUCLEOTIDE SEQUENCE [LARGE SCALE GENOMIC DNA]</scope>
    <source>
        <strain evidence="9 10">N8</strain>
    </source>
</reference>
<dbReference type="InterPro" id="IPR000447">
    <property type="entry name" value="G3P_DH_FAD-dep"/>
</dbReference>
<dbReference type="InterPro" id="IPR006076">
    <property type="entry name" value="FAD-dep_OxRdtase"/>
</dbReference>
<keyword evidence="7" id="KW-0472">Membrane</keyword>
<dbReference type="Gene3D" id="3.30.9.10">
    <property type="entry name" value="D-Amino Acid Oxidase, subunit A, domain 2"/>
    <property type="match status" value="1"/>
</dbReference>
<dbReference type="SUPFAM" id="SSF54373">
    <property type="entry name" value="FAD-linked reductases, C-terminal domain"/>
    <property type="match status" value="1"/>
</dbReference>
<dbReference type="KEGG" id="sacn:SacN8_10100"/>
<dbReference type="Proteomes" id="UP000011281">
    <property type="component" value="Chromosome"/>
</dbReference>
<dbReference type="EMBL" id="CP002817">
    <property type="protein sequence ID" value="AGE71970.1"/>
    <property type="molecule type" value="Genomic_DNA"/>
</dbReference>
<comment type="cofactor">
    <cofactor evidence="1">
        <name>FAD</name>
        <dbReference type="ChEBI" id="CHEBI:57692"/>
    </cofactor>
</comment>
<dbReference type="Pfam" id="PF01266">
    <property type="entry name" value="DAO"/>
    <property type="match status" value="1"/>
</dbReference>
<feature type="compositionally biased region" description="Low complexity" evidence="6">
    <location>
        <begin position="35"/>
        <end position="65"/>
    </location>
</feature>
<organism evidence="10">
    <name type="scientific">Sulfolobus acidocaldarius N8</name>
    <dbReference type="NCBI Taxonomy" id="1028566"/>
    <lineage>
        <taxon>Archaea</taxon>
        <taxon>Thermoproteota</taxon>
        <taxon>Thermoprotei</taxon>
        <taxon>Sulfolobales</taxon>
        <taxon>Sulfolobaceae</taxon>
        <taxon>Sulfolobus</taxon>
    </lineage>
</organism>
<sequence length="423" mass="46787">MKTRVLAIIVLVVVIAVVVSFLYLNGYLNVSPTNTKTMTSKSSSVTNSTNELTTSSSTTQSTGTSGYKNNTQSEITISPRYMIIDRQDAVQLANSLTQSGVYSQSELNSLQNGYFVIIKASVTNNEAQNFTLYPSSFELVTNNGSVYSYFILQHSSSVSYYYSLFIRDGNSIKGVKVFDKITNQMNLIKSDIIINTSGPWAFKIITMAGLEEIPILPTAGIMAVFGKKVNNAVLNRLRPPSDGDIIVPYQDTSILGTTATIIEDPDNFTISDEDVKMLIKEGSQLVPELSKTRVIRTYASVRPLMRTSEDGRKASRDFTILDHEREDGVSGLISIIGGKFTTSRLVGEKVGDLVSEKLGVRAKSKTKETKLISPSEIDFEKYLEKIGISKIFLKSVMERRGSLDEERYKTVLYLLLSLIARGR</sequence>
<feature type="region of interest" description="Disordered" evidence="6">
    <location>
        <begin position="35"/>
        <end position="71"/>
    </location>
</feature>
<keyword evidence="7" id="KW-1133">Transmembrane helix</keyword>
<proteinExistence type="inferred from homology"/>
<evidence type="ECO:0000256" key="7">
    <source>
        <dbReference type="SAM" id="Phobius"/>
    </source>
</evidence>
<evidence type="ECO:0000256" key="1">
    <source>
        <dbReference type="ARBA" id="ARBA00001974"/>
    </source>
</evidence>
<dbReference type="GeneID" id="70316692"/>
<dbReference type="Gene3D" id="3.50.50.60">
    <property type="entry name" value="FAD/NAD(P)-binding domain"/>
    <property type="match status" value="1"/>
</dbReference>
<keyword evidence="7" id="KW-0812">Transmembrane</keyword>
<protein>
    <submittedName>
        <fullName evidence="9">Glycerol-3-phosphate dehydrogenase</fullName>
    </submittedName>
</protein>
<gene>
    <name evidence="9" type="ORF">SacN8_10100</name>
</gene>
<keyword evidence="5" id="KW-0560">Oxidoreductase</keyword>
<dbReference type="PANTHER" id="PTHR11985">
    <property type="entry name" value="GLYCEROL-3-PHOSPHATE DEHYDROGENASE"/>
    <property type="match status" value="1"/>
</dbReference>